<dbReference type="InterPro" id="IPR050659">
    <property type="entry name" value="Peptidase_M24B"/>
</dbReference>
<sequence>MQPPIPLPKITSVTVAASRNGEYHHIRRRPIMFTYIKYAERLERIREALKQKKIDCLVGTRLKTITHVSGAFVPWRSVAIIPADSEPRLITLMLDAERVKDDSWLNVVIPYGPSQGAGFVESIVTQISDLGLERGTIGIESGSSSYLPEGYITLAEYEELRYRLPNAKLVNAADVFDQLTLIKEDEEVKLMRQASAICDTAHEAVLRELRAGMTEKQVAGIAEKAARDAGSEFAWTFTGGMEIASGYRTAYAMGGCTPATDKIIQCGDAVLLDIHAMYGLMLGDVSHNVFVGRPTTKQKEIAAAYVETCHTLIDAMQPGITLGEVAQKVTSFVAKNNWDDIVLPGYGHGIGHFGHEWYPCVVEYPQEGNTEPEFELKPNYIQMIAIVANRPGVAGFRLERPLLITQNGNELLSAMPIEPAILDQDCLCEK</sequence>
<dbReference type="Gene3D" id="3.90.230.10">
    <property type="entry name" value="Creatinase/methionine aminopeptidase superfamily"/>
    <property type="match status" value="1"/>
</dbReference>
<keyword evidence="3" id="KW-0645">Protease</keyword>
<dbReference type="PANTHER" id="PTHR46112:SF2">
    <property type="entry name" value="XAA-PRO AMINOPEPTIDASE P-RELATED"/>
    <property type="match status" value="1"/>
</dbReference>
<dbReference type="InterPro" id="IPR029149">
    <property type="entry name" value="Creatin/AminoP/Spt16_N"/>
</dbReference>
<gene>
    <name evidence="3" type="ORF">C4520_05410</name>
</gene>
<dbReference type="InterPro" id="IPR000994">
    <property type="entry name" value="Pept_M24"/>
</dbReference>
<dbReference type="GO" id="GO:0004177">
    <property type="term" value="F:aminopeptidase activity"/>
    <property type="evidence" value="ECO:0007669"/>
    <property type="project" value="UniProtKB-KW"/>
</dbReference>
<evidence type="ECO:0000259" key="2">
    <source>
        <dbReference type="Pfam" id="PF01321"/>
    </source>
</evidence>
<dbReference type="AlphaFoldDB" id="A0A3A4NYE0"/>
<comment type="caution">
    <text evidence="3">The sequence shown here is derived from an EMBL/GenBank/DDBJ whole genome shotgun (WGS) entry which is preliminary data.</text>
</comment>
<dbReference type="Gene3D" id="3.40.350.10">
    <property type="entry name" value="Creatinase/prolidase N-terminal domain"/>
    <property type="match status" value="1"/>
</dbReference>
<proteinExistence type="predicted"/>
<protein>
    <submittedName>
        <fullName evidence="3">Aminopeptidase P family protein</fullName>
    </submittedName>
</protein>
<evidence type="ECO:0000313" key="4">
    <source>
        <dbReference type="Proteomes" id="UP000265882"/>
    </source>
</evidence>
<dbReference type="EMBL" id="QZKU01000042">
    <property type="protein sequence ID" value="RJP23879.1"/>
    <property type="molecule type" value="Genomic_DNA"/>
</dbReference>
<dbReference type="SUPFAM" id="SSF53092">
    <property type="entry name" value="Creatinase/prolidase N-terminal domain"/>
    <property type="match status" value="1"/>
</dbReference>
<feature type="domain" description="Creatinase N-terminal" evidence="2">
    <location>
        <begin position="41"/>
        <end position="179"/>
    </location>
</feature>
<evidence type="ECO:0000313" key="3">
    <source>
        <dbReference type="EMBL" id="RJP23879.1"/>
    </source>
</evidence>
<evidence type="ECO:0000259" key="1">
    <source>
        <dbReference type="Pfam" id="PF00557"/>
    </source>
</evidence>
<dbReference type="Pfam" id="PF00557">
    <property type="entry name" value="Peptidase_M24"/>
    <property type="match status" value="1"/>
</dbReference>
<feature type="domain" description="Peptidase M24" evidence="1">
    <location>
        <begin position="190"/>
        <end position="405"/>
    </location>
</feature>
<accession>A0A3A4NYE0</accession>
<dbReference type="CDD" id="cd01066">
    <property type="entry name" value="APP_MetAP"/>
    <property type="match status" value="1"/>
</dbReference>
<reference evidence="3 4" key="1">
    <citation type="journal article" date="2017" name="ISME J.">
        <title>Energy and carbon metabolisms in a deep terrestrial subsurface fluid microbial community.</title>
        <authorList>
            <person name="Momper L."/>
            <person name="Jungbluth S.P."/>
            <person name="Lee M.D."/>
            <person name="Amend J.P."/>
        </authorList>
    </citation>
    <scope>NUCLEOTIDE SEQUENCE [LARGE SCALE GENOMIC DNA]</scope>
    <source>
        <strain evidence="3">SURF_5</strain>
    </source>
</reference>
<dbReference type="Proteomes" id="UP000265882">
    <property type="component" value="Unassembled WGS sequence"/>
</dbReference>
<name>A0A3A4NYE0_ABYX5</name>
<keyword evidence="3" id="KW-0378">Hydrolase</keyword>
<dbReference type="PANTHER" id="PTHR46112">
    <property type="entry name" value="AMINOPEPTIDASE"/>
    <property type="match status" value="1"/>
</dbReference>
<dbReference type="InterPro" id="IPR036005">
    <property type="entry name" value="Creatinase/aminopeptidase-like"/>
</dbReference>
<keyword evidence="3" id="KW-0031">Aminopeptidase</keyword>
<dbReference type="Pfam" id="PF01321">
    <property type="entry name" value="Creatinase_N"/>
    <property type="match status" value="1"/>
</dbReference>
<dbReference type="SUPFAM" id="SSF55920">
    <property type="entry name" value="Creatinase/aminopeptidase"/>
    <property type="match status" value="1"/>
</dbReference>
<organism evidence="3 4">
    <name type="scientific">Abyssobacteria bacterium (strain SURF_5)</name>
    <dbReference type="NCBI Taxonomy" id="2093360"/>
    <lineage>
        <taxon>Bacteria</taxon>
        <taxon>Pseudomonadati</taxon>
        <taxon>Candidatus Hydrogenedentota</taxon>
        <taxon>Candidatus Abyssobacteria</taxon>
    </lineage>
</organism>
<dbReference type="InterPro" id="IPR000587">
    <property type="entry name" value="Creatinase_N"/>
</dbReference>